<protein>
    <submittedName>
        <fullName evidence="2">Uncharacterized protein</fullName>
    </submittedName>
</protein>
<proteinExistence type="predicted"/>
<accession>A0AAE7WTR5</accession>
<feature type="compositionally biased region" description="Polar residues" evidence="1">
    <location>
        <begin position="12"/>
        <end position="21"/>
    </location>
</feature>
<feature type="region of interest" description="Disordered" evidence="1">
    <location>
        <begin position="1"/>
        <end position="23"/>
    </location>
</feature>
<dbReference type="Proteomes" id="UP000827609">
    <property type="component" value="Segment"/>
</dbReference>
<gene>
    <name evidence="2" type="ORF">pEaSNUABM7_00239</name>
</gene>
<evidence type="ECO:0000313" key="2">
    <source>
        <dbReference type="EMBL" id="QYW04907.1"/>
    </source>
</evidence>
<reference evidence="2" key="1">
    <citation type="submission" date="2021-06" db="EMBL/GenBank/DDBJ databases">
        <title>Complete genome sequence of Erwinia phage pEa_SNUABM_7.</title>
        <authorList>
            <person name="Kim S.G."/>
            <person name="Park S.C."/>
        </authorList>
    </citation>
    <scope>NUCLEOTIDE SEQUENCE</scope>
</reference>
<organism evidence="2 3">
    <name type="scientific">Erwinia phage pEa_SNUABM_7</name>
    <dbReference type="NCBI Taxonomy" id="2866695"/>
    <lineage>
        <taxon>Viruses</taxon>
        <taxon>Duplodnaviria</taxon>
        <taxon>Heunggongvirae</taxon>
        <taxon>Uroviricota</taxon>
        <taxon>Caudoviricetes</taxon>
        <taxon>Snuvirus</taxon>
        <taxon>Snuvirus SNUABM7</taxon>
    </lineage>
</organism>
<name>A0AAE7WTR5_9CAUD</name>
<dbReference type="EMBL" id="MZ475896">
    <property type="protein sequence ID" value="QYW04907.1"/>
    <property type="molecule type" value="Genomic_DNA"/>
</dbReference>
<evidence type="ECO:0000313" key="3">
    <source>
        <dbReference type="Proteomes" id="UP000827609"/>
    </source>
</evidence>
<evidence type="ECO:0000256" key="1">
    <source>
        <dbReference type="SAM" id="MobiDB-lite"/>
    </source>
</evidence>
<sequence length="70" mass="7282">MACAGCGRRSSKISYGRSSAPPTVVEEDDTLSAAKLTPQGWVSTCVVCGAQSTPSPFADTIQKTCDCKPQ</sequence>
<keyword evidence="3" id="KW-1185">Reference proteome</keyword>